<evidence type="ECO:0000256" key="1">
    <source>
        <dbReference type="ARBA" id="ARBA00004123"/>
    </source>
</evidence>
<keyword evidence="4" id="KW-0238">DNA-binding</keyword>
<dbReference type="InterPro" id="IPR039142">
    <property type="entry name" value="NRF1/Ewg"/>
</dbReference>
<evidence type="ECO:0000256" key="3">
    <source>
        <dbReference type="ARBA" id="ARBA00023015"/>
    </source>
</evidence>
<comment type="subcellular location">
    <subcellularLocation>
        <location evidence="1">Nucleus</location>
    </subcellularLocation>
</comment>
<evidence type="ECO:0000259" key="8">
    <source>
        <dbReference type="Pfam" id="PF10491"/>
    </source>
</evidence>
<dbReference type="GO" id="GO:0006357">
    <property type="term" value="P:regulation of transcription by RNA polymerase II"/>
    <property type="evidence" value="ECO:0007669"/>
    <property type="project" value="InterPro"/>
</dbReference>
<name>A0A182P4E7_9DIPT</name>
<evidence type="ECO:0000313" key="9">
    <source>
        <dbReference type="EnsemblMetazoa" id="AEPI001783-PA"/>
    </source>
</evidence>
<organism evidence="9 10">
    <name type="scientific">Anopheles epiroticus</name>
    <dbReference type="NCBI Taxonomy" id="199890"/>
    <lineage>
        <taxon>Eukaryota</taxon>
        <taxon>Metazoa</taxon>
        <taxon>Ecdysozoa</taxon>
        <taxon>Arthropoda</taxon>
        <taxon>Hexapoda</taxon>
        <taxon>Insecta</taxon>
        <taxon>Pterygota</taxon>
        <taxon>Neoptera</taxon>
        <taxon>Endopterygota</taxon>
        <taxon>Diptera</taxon>
        <taxon>Nematocera</taxon>
        <taxon>Culicoidea</taxon>
        <taxon>Culicidae</taxon>
        <taxon>Anophelinae</taxon>
        <taxon>Anopheles</taxon>
    </lineage>
</organism>
<dbReference type="AlphaFoldDB" id="A0A182P4E7"/>
<evidence type="ECO:0000256" key="5">
    <source>
        <dbReference type="ARBA" id="ARBA00023163"/>
    </source>
</evidence>
<dbReference type="PANTHER" id="PTHR20338">
    <property type="entry name" value="NUCLEAR RESPIRATORY FACTOR 1"/>
    <property type="match status" value="1"/>
</dbReference>
<sequence>MPQTVDEVEEDGSKNMVSNLPLLFADGYPSSLQKITEPQLERFIPFMVQCSLGYVHIHSMTEFNKPEWWPTDLEFTKPFRRPKSFKGNWLQKMREIVVVCYTFHQSVYLLRYCSDLAKYQPTALRFINNYNSTTSLFERATNKLLVTFRNENMLYDQEQKINSRKCLLPKQSSSQTCLAAQEEMVISEGFDIYLCDNCDAELYSYGALREHEKTCNNDQGSAELEYTSDDDDVIFCGEVCIDQLDETARAQAEQQKQVCWLSQNFMLRCTKASDGTVGGTANSSSLAPVSKSTETEDSASVPGGKHLRLTRRTRQVVTLAKCAQIPVSSPLGMVFLKTAKTITTADYLMERFDRMERFCLAPPLPPGTGVVMRRRLLALGSQEALSTHDRRVPKWLFAKPKSGSGPNGGGCTVTFKRTADDSIERSNHQYKHPRRQFSTRHRMENFLFFNKLLIERCRPLAAVVKRLTPAEVQELSLQPGIERRTREAELAAALERQRRKELAEIAENAMIIDSIDLCSSDEEQLPDEQLVRSAMELVWEGQTENPTDQQENNTLSHNDRSSTCDDIETIVLEMDDNSMGSDTNELTNTSFYENRSPPQQKVFPSSGPLSMVRRIAKKSFIGTTLSESTYRLNQSLPPVSINGRHMDGPQHTLPAPMYLYGNCSQPTVNITDEATPLAAVARKGGSLPLKENVMNGFAATTAGGTTVNGEGATVPVHQATAQPRTLLLATPIANGHPLFGAIPVSLHPRTSASVVQTLTTTTFVNQTLPINHSNGPTSATVTGTTAANLQ</sequence>
<dbReference type="Pfam" id="PF10491">
    <property type="entry name" value="Nrf1_DNA-bind"/>
    <property type="match status" value="1"/>
</dbReference>
<feature type="region of interest" description="Disordered" evidence="7">
    <location>
        <begin position="275"/>
        <end position="304"/>
    </location>
</feature>
<feature type="compositionally biased region" description="Polar residues" evidence="7">
    <location>
        <begin position="543"/>
        <end position="556"/>
    </location>
</feature>
<comment type="similarity">
    <text evidence="2">Belongs to the NRF1/Ewg family.</text>
</comment>
<keyword evidence="5" id="KW-0804">Transcription</keyword>
<dbReference type="EnsemblMetazoa" id="AEPI001783-RA">
    <property type="protein sequence ID" value="AEPI001783-PA"/>
    <property type="gene ID" value="AEPI001783"/>
</dbReference>
<keyword evidence="10" id="KW-1185">Reference proteome</keyword>
<keyword evidence="3" id="KW-0805">Transcription regulation</keyword>
<feature type="compositionally biased region" description="Polar residues" evidence="7">
    <location>
        <begin position="279"/>
        <end position="292"/>
    </location>
</feature>
<dbReference type="InterPro" id="IPR019525">
    <property type="entry name" value="Nrf1_NLS/DNA-bd_dimer"/>
</dbReference>
<feature type="region of interest" description="Disordered" evidence="7">
    <location>
        <begin position="769"/>
        <end position="790"/>
    </location>
</feature>
<evidence type="ECO:0000256" key="2">
    <source>
        <dbReference type="ARBA" id="ARBA00005713"/>
    </source>
</evidence>
<reference evidence="10" key="1">
    <citation type="submission" date="2013-03" db="EMBL/GenBank/DDBJ databases">
        <title>The Genome Sequence of Anopheles epiroticus epiroticus2.</title>
        <authorList>
            <consortium name="The Broad Institute Genomics Platform"/>
            <person name="Neafsey D.E."/>
            <person name="Howell P."/>
            <person name="Walker B."/>
            <person name="Young S.K."/>
            <person name="Zeng Q."/>
            <person name="Gargeya S."/>
            <person name="Fitzgerald M."/>
            <person name="Haas B."/>
            <person name="Abouelleil A."/>
            <person name="Allen A.W."/>
            <person name="Alvarado L."/>
            <person name="Arachchi H.M."/>
            <person name="Berlin A.M."/>
            <person name="Chapman S.B."/>
            <person name="Gainer-Dewar J."/>
            <person name="Goldberg J."/>
            <person name="Griggs A."/>
            <person name="Gujja S."/>
            <person name="Hansen M."/>
            <person name="Howarth C."/>
            <person name="Imamovic A."/>
            <person name="Ireland A."/>
            <person name="Larimer J."/>
            <person name="McCowan C."/>
            <person name="Murphy C."/>
            <person name="Pearson M."/>
            <person name="Poon T.W."/>
            <person name="Priest M."/>
            <person name="Roberts A."/>
            <person name="Saif S."/>
            <person name="Shea T."/>
            <person name="Sisk P."/>
            <person name="Sykes S."/>
            <person name="Wortman J."/>
            <person name="Nusbaum C."/>
            <person name="Birren B."/>
        </authorList>
    </citation>
    <scope>NUCLEOTIDE SEQUENCE [LARGE SCALE GENOMIC DNA]</scope>
    <source>
        <strain evidence="10">Epiroticus2</strain>
    </source>
</reference>
<evidence type="ECO:0000313" key="10">
    <source>
        <dbReference type="Proteomes" id="UP000075885"/>
    </source>
</evidence>
<dbReference type="GO" id="GO:0003700">
    <property type="term" value="F:DNA-binding transcription factor activity"/>
    <property type="evidence" value="ECO:0007669"/>
    <property type="project" value="InterPro"/>
</dbReference>
<accession>A0A182P4E7</accession>
<feature type="region of interest" description="Disordered" evidence="7">
    <location>
        <begin position="543"/>
        <end position="562"/>
    </location>
</feature>
<keyword evidence="6" id="KW-0539">Nucleus</keyword>
<dbReference type="Proteomes" id="UP000075885">
    <property type="component" value="Unassembled WGS sequence"/>
</dbReference>
<evidence type="ECO:0000256" key="6">
    <source>
        <dbReference type="ARBA" id="ARBA00023242"/>
    </source>
</evidence>
<evidence type="ECO:0000256" key="4">
    <source>
        <dbReference type="ARBA" id="ARBA00023125"/>
    </source>
</evidence>
<proteinExistence type="inferred from homology"/>
<dbReference type="GO" id="GO:0005634">
    <property type="term" value="C:nucleus"/>
    <property type="evidence" value="ECO:0007669"/>
    <property type="project" value="UniProtKB-SubCell"/>
</dbReference>
<evidence type="ECO:0000256" key="7">
    <source>
        <dbReference type="SAM" id="MobiDB-lite"/>
    </source>
</evidence>
<dbReference type="GO" id="GO:0003677">
    <property type="term" value="F:DNA binding"/>
    <property type="evidence" value="ECO:0007669"/>
    <property type="project" value="UniProtKB-KW"/>
</dbReference>
<feature type="domain" description="Nuclear respiratory factor 1 NLS/DNA-binding dimerisation" evidence="8">
    <location>
        <begin position="13"/>
        <end position="111"/>
    </location>
</feature>
<protein>
    <recommendedName>
        <fullName evidence="8">Nuclear respiratory factor 1 NLS/DNA-binding dimerisation domain-containing protein</fullName>
    </recommendedName>
</protein>
<reference evidence="9" key="2">
    <citation type="submission" date="2020-05" db="UniProtKB">
        <authorList>
            <consortium name="EnsemblMetazoa"/>
        </authorList>
    </citation>
    <scope>IDENTIFICATION</scope>
    <source>
        <strain evidence="9">Epiroticus2</strain>
    </source>
</reference>
<dbReference type="VEuPathDB" id="VectorBase:AEPI001783"/>